<dbReference type="AlphaFoldDB" id="A0A9X4N0F3"/>
<protein>
    <recommendedName>
        <fullName evidence="3">Tetratricopeptide repeat protein</fullName>
    </recommendedName>
</protein>
<name>A0A9X4N0F3_9FLAO</name>
<dbReference type="Proteomes" id="UP001152599">
    <property type="component" value="Unassembled WGS sequence"/>
</dbReference>
<organism evidence="1 2">
    <name type="scientific">Profundicola chukchiensis</name>
    <dbReference type="NCBI Taxonomy" id="2961959"/>
    <lineage>
        <taxon>Bacteria</taxon>
        <taxon>Pseudomonadati</taxon>
        <taxon>Bacteroidota</taxon>
        <taxon>Flavobacteriia</taxon>
        <taxon>Flavobacteriales</taxon>
        <taxon>Weeksellaceae</taxon>
        <taxon>Profundicola</taxon>
    </lineage>
</organism>
<dbReference type="InterPro" id="IPR011990">
    <property type="entry name" value="TPR-like_helical_dom_sf"/>
</dbReference>
<accession>A0A9X4N0F3</accession>
<keyword evidence="2" id="KW-1185">Reference proteome</keyword>
<dbReference type="EMBL" id="JANCMU010000002">
    <property type="protein sequence ID" value="MDG4946001.1"/>
    <property type="molecule type" value="Genomic_DNA"/>
</dbReference>
<dbReference type="RefSeq" id="WP_304420512.1">
    <property type="nucleotide sequence ID" value="NZ_JANCMU010000002.1"/>
</dbReference>
<reference evidence="1" key="1">
    <citation type="submission" date="2022-07" db="EMBL/GenBank/DDBJ databases">
        <title>Description and genome-wide analysis of Profundicola chukchiensis gen. nov., sp. nov., marine bacteria isolated from bottom sediments of the Chukchi Sea.</title>
        <authorList>
            <person name="Romanenko L."/>
            <person name="Otstavnykh N."/>
            <person name="Kurilenko V."/>
            <person name="Eremeev V."/>
            <person name="Velansky P."/>
            <person name="Mikhailov V."/>
            <person name="Isaeva M."/>
        </authorList>
    </citation>
    <scope>NUCLEOTIDE SEQUENCE</scope>
    <source>
        <strain evidence="1">KMM 9713</strain>
    </source>
</reference>
<evidence type="ECO:0000313" key="2">
    <source>
        <dbReference type="Proteomes" id="UP001152599"/>
    </source>
</evidence>
<sequence length="412" mass="49248">MILTSNSFGQTIEELEYDLSWYQSSEKYGDKIEKAKRLQEIDPFNYRATEYICRYYNDRKIDSVSIYFDNLIAKFPDKTEPYLLRSELLFLELDSRDKDEYNRRKVKYLKQGLEINPKDSLLVFKLAEAYYKDFIFPLEKKRDWGFSFDFKNELFDSTLVVKEKPIKKSTFEHAADSSLYYFYQVWDLREDKRDIIYYPIKQLECFLKQNGKTPIPKNTERNFSQCYFPSSYFTNLTDNWECDFSTDYLFEIKSGKRTAEWLQAQLSDLKEDCLYNNETRQNSIIYRFTWLRSFHHPIAIRIEKVENEIMLYWKVGKGRGGYEPEGLKKSGNKKLSLKQWIEFEGIVKASNFDSLPNEKYIPMTDGATWTLERKKHDSFKAHHTNSPSKEISKACLYLLDLTNIKIKDDDKY</sequence>
<comment type="caution">
    <text evidence="1">The sequence shown here is derived from an EMBL/GenBank/DDBJ whole genome shotgun (WGS) entry which is preliminary data.</text>
</comment>
<proteinExistence type="predicted"/>
<gene>
    <name evidence="1" type="ORF">NMK71_06210</name>
</gene>
<evidence type="ECO:0000313" key="1">
    <source>
        <dbReference type="EMBL" id="MDG4946001.1"/>
    </source>
</evidence>
<evidence type="ECO:0008006" key="3">
    <source>
        <dbReference type="Google" id="ProtNLM"/>
    </source>
</evidence>
<dbReference type="Gene3D" id="1.25.40.10">
    <property type="entry name" value="Tetratricopeptide repeat domain"/>
    <property type="match status" value="1"/>
</dbReference>